<gene>
    <name evidence="1" type="ORF">O3303_05230</name>
</gene>
<dbReference type="RefSeq" id="WP_269561013.1">
    <property type="nucleotide sequence ID" value="NZ_CP114767.1"/>
</dbReference>
<evidence type="ECO:0000313" key="2">
    <source>
        <dbReference type="Proteomes" id="UP001211005"/>
    </source>
</evidence>
<protein>
    <submittedName>
        <fullName evidence="1">Uncharacterized protein</fullName>
    </submittedName>
</protein>
<sequence>MTLDQASAADLAPAGYDPFGLRNLAREPGLDNLGGVEALWYTPVSSFRSWPLAGELALAHLDLVPGAVWYQLVSTRGTVSYEQTRKPLGRHGELFAHKLKGVLPRHSAALAAGLETMESGRFVALYRDLNGQVQLVGTPTEPLSFQDAYSAGSQTARNNYDWQLLGQTVRRARPYAGTWAVSGRGLEGEGLVLQPGAGGAVELRSAEGRLLATVPAGRTVVLRSGFKLSYQII</sequence>
<accession>A0ABY7LRB5</accession>
<reference evidence="1 2" key="1">
    <citation type="submission" date="2022-12" db="EMBL/GenBank/DDBJ databases">
        <title>Hymenobacter canadensis sp. nov. isolated from lake water of the Cambridge Bay, Canada.</title>
        <authorList>
            <person name="Kim W.H."/>
            <person name="Lee Y.M."/>
        </authorList>
    </citation>
    <scope>NUCLEOTIDE SEQUENCE [LARGE SCALE GENOMIC DNA]</scope>
    <source>
        <strain evidence="1 2">PAMC 29467</strain>
    </source>
</reference>
<dbReference type="EMBL" id="CP114767">
    <property type="protein sequence ID" value="WBA42966.1"/>
    <property type="molecule type" value="Genomic_DNA"/>
</dbReference>
<evidence type="ECO:0000313" key="1">
    <source>
        <dbReference type="EMBL" id="WBA42966.1"/>
    </source>
</evidence>
<keyword evidence="2" id="KW-1185">Reference proteome</keyword>
<organism evidence="1 2">
    <name type="scientific">Hymenobacter canadensis</name>
    <dbReference type="NCBI Taxonomy" id="2999067"/>
    <lineage>
        <taxon>Bacteria</taxon>
        <taxon>Pseudomonadati</taxon>
        <taxon>Bacteroidota</taxon>
        <taxon>Cytophagia</taxon>
        <taxon>Cytophagales</taxon>
        <taxon>Hymenobacteraceae</taxon>
        <taxon>Hymenobacter</taxon>
    </lineage>
</organism>
<dbReference type="Proteomes" id="UP001211005">
    <property type="component" value="Chromosome"/>
</dbReference>
<proteinExistence type="predicted"/>
<name>A0ABY7LRB5_9BACT</name>